<dbReference type="Proteomes" id="UP000499080">
    <property type="component" value="Unassembled WGS sequence"/>
</dbReference>
<organism evidence="1 2">
    <name type="scientific">Araneus ventricosus</name>
    <name type="common">Orbweaver spider</name>
    <name type="synonym">Epeira ventricosa</name>
    <dbReference type="NCBI Taxonomy" id="182803"/>
    <lineage>
        <taxon>Eukaryota</taxon>
        <taxon>Metazoa</taxon>
        <taxon>Ecdysozoa</taxon>
        <taxon>Arthropoda</taxon>
        <taxon>Chelicerata</taxon>
        <taxon>Arachnida</taxon>
        <taxon>Araneae</taxon>
        <taxon>Araneomorphae</taxon>
        <taxon>Entelegynae</taxon>
        <taxon>Araneoidea</taxon>
        <taxon>Araneidae</taxon>
        <taxon>Araneus</taxon>
    </lineage>
</organism>
<sequence>MEWHSETWTNNKLAIHLNGDPSVQQFANNLLELGDITPDNQDGCIAMQRIGRIGKTQQELKEAMFRNVSQYFFDHSWLCQRTFSPQETKMSAS</sequence>
<name>A0A4Y2AD85_ARAVE</name>
<protein>
    <submittedName>
        <fullName evidence="1">Uncharacterized protein</fullName>
    </submittedName>
</protein>
<keyword evidence="2" id="KW-1185">Reference proteome</keyword>
<evidence type="ECO:0000313" key="1">
    <source>
        <dbReference type="EMBL" id="GBL77821.1"/>
    </source>
</evidence>
<accession>A0A4Y2AD85</accession>
<evidence type="ECO:0000313" key="2">
    <source>
        <dbReference type="Proteomes" id="UP000499080"/>
    </source>
</evidence>
<proteinExistence type="predicted"/>
<dbReference type="AlphaFoldDB" id="A0A4Y2AD85"/>
<reference evidence="1 2" key="1">
    <citation type="journal article" date="2019" name="Sci. Rep.">
        <title>Orb-weaving spider Araneus ventricosus genome elucidates the spidroin gene catalogue.</title>
        <authorList>
            <person name="Kono N."/>
            <person name="Nakamura H."/>
            <person name="Ohtoshi R."/>
            <person name="Moran D.A.P."/>
            <person name="Shinohara A."/>
            <person name="Yoshida Y."/>
            <person name="Fujiwara M."/>
            <person name="Mori M."/>
            <person name="Tomita M."/>
            <person name="Arakawa K."/>
        </authorList>
    </citation>
    <scope>NUCLEOTIDE SEQUENCE [LARGE SCALE GENOMIC DNA]</scope>
</reference>
<dbReference type="OrthoDB" id="272985at2759"/>
<gene>
    <name evidence="1" type="ORF">AVEN_153018_1</name>
</gene>
<comment type="caution">
    <text evidence="1">The sequence shown here is derived from an EMBL/GenBank/DDBJ whole genome shotgun (WGS) entry which is preliminary data.</text>
</comment>
<dbReference type="EMBL" id="BGPR01000013">
    <property type="protein sequence ID" value="GBL77821.1"/>
    <property type="molecule type" value="Genomic_DNA"/>
</dbReference>